<comment type="caution">
    <text evidence="2">The sequence shown here is derived from an EMBL/GenBank/DDBJ whole genome shotgun (WGS) entry which is preliminary data.</text>
</comment>
<dbReference type="AlphaFoldDB" id="A0A212FNF7"/>
<dbReference type="EMBL" id="AGBW02005669">
    <property type="protein sequence ID" value="OWR55267.1"/>
    <property type="molecule type" value="Genomic_DNA"/>
</dbReference>
<evidence type="ECO:0000256" key="1">
    <source>
        <dbReference type="SAM" id="MobiDB-lite"/>
    </source>
</evidence>
<feature type="region of interest" description="Disordered" evidence="1">
    <location>
        <begin position="1"/>
        <end position="25"/>
    </location>
</feature>
<organism evidence="2 3">
    <name type="scientific">Danaus plexippus plexippus</name>
    <dbReference type="NCBI Taxonomy" id="278856"/>
    <lineage>
        <taxon>Eukaryota</taxon>
        <taxon>Metazoa</taxon>
        <taxon>Ecdysozoa</taxon>
        <taxon>Arthropoda</taxon>
        <taxon>Hexapoda</taxon>
        <taxon>Insecta</taxon>
        <taxon>Pterygota</taxon>
        <taxon>Neoptera</taxon>
        <taxon>Endopterygota</taxon>
        <taxon>Lepidoptera</taxon>
        <taxon>Glossata</taxon>
        <taxon>Ditrysia</taxon>
        <taxon>Papilionoidea</taxon>
        <taxon>Nymphalidae</taxon>
        <taxon>Danainae</taxon>
        <taxon>Danaini</taxon>
        <taxon>Danaina</taxon>
        <taxon>Danaus</taxon>
        <taxon>Danaus</taxon>
    </lineage>
</organism>
<feature type="region of interest" description="Disordered" evidence="1">
    <location>
        <begin position="34"/>
        <end position="53"/>
    </location>
</feature>
<dbReference type="Proteomes" id="UP000007151">
    <property type="component" value="Unassembled WGS sequence"/>
</dbReference>
<evidence type="ECO:0000313" key="2">
    <source>
        <dbReference type="EMBL" id="OWR55267.1"/>
    </source>
</evidence>
<feature type="non-terminal residue" evidence="2">
    <location>
        <position position="90"/>
    </location>
</feature>
<gene>
    <name evidence="2" type="ORF">KGM_213965A</name>
</gene>
<evidence type="ECO:0000313" key="3">
    <source>
        <dbReference type="Proteomes" id="UP000007151"/>
    </source>
</evidence>
<accession>A0A212FNF7</accession>
<feature type="compositionally biased region" description="Polar residues" evidence="1">
    <location>
        <begin position="43"/>
        <end position="53"/>
    </location>
</feature>
<proteinExistence type="predicted"/>
<protein>
    <submittedName>
        <fullName evidence="2">Uncharacterized protein</fullName>
    </submittedName>
</protein>
<keyword evidence="3" id="KW-1185">Reference proteome</keyword>
<reference evidence="2 3" key="1">
    <citation type="journal article" date="2011" name="Cell">
        <title>The monarch butterfly genome yields insights into long-distance migration.</title>
        <authorList>
            <person name="Zhan S."/>
            <person name="Merlin C."/>
            <person name="Boore J.L."/>
            <person name="Reppert S.M."/>
        </authorList>
    </citation>
    <scope>NUCLEOTIDE SEQUENCE [LARGE SCALE GENOMIC DNA]</scope>
    <source>
        <strain evidence="2">F-2</strain>
    </source>
</reference>
<dbReference type="InParanoid" id="A0A212FNF7"/>
<feature type="compositionally biased region" description="Basic residues" evidence="1">
    <location>
        <begin position="1"/>
        <end position="12"/>
    </location>
</feature>
<sequence>MSSRERRQKQKQWRLNSSKYREKNQNVRKNLERLMNETPPASPVSQAKPSSRVNAVKNETVALRRRRQLRNQRAILYGRIAKLEKKLKEE</sequence>
<name>A0A212FNF7_DANPL</name>
<dbReference type="KEGG" id="dpl:KGM_213965A"/>